<evidence type="ECO:0000256" key="1">
    <source>
        <dbReference type="SAM" id="SignalP"/>
    </source>
</evidence>
<proteinExistence type="predicted"/>
<protein>
    <submittedName>
        <fullName evidence="2">Uncharacterized protein</fullName>
    </submittedName>
</protein>
<accession>A0A1E5BX23</accession>
<dbReference type="EMBL" id="AJWN02000106">
    <property type="protein sequence ID" value="OEE57785.1"/>
    <property type="molecule type" value="Genomic_DNA"/>
</dbReference>
<name>A0A1E5BX23_9GAMM</name>
<reference evidence="2 3" key="1">
    <citation type="journal article" date="2012" name="Science">
        <title>Ecological populations of bacteria act as socially cohesive units of antibiotic production and resistance.</title>
        <authorList>
            <person name="Cordero O.X."/>
            <person name="Wildschutte H."/>
            <person name="Kirkup B."/>
            <person name="Proehl S."/>
            <person name="Ngo L."/>
            <person name="Hussain F."/>
            <person name="Le Roux F."/>
            <person name="Mincer T."/>
            <person name="Polz M.F."/>
        </authorList>
    </citation>
    <scope>NUCLEOTIDE SEQUENCE [LARGE SCALE GENOMIC DNA]</scope>
    <source>
        <strain evidence="2 3">FF-454</strain>
    </source>
</reference>
<dbReference type="AlphaFoldDB" id="A0A1E5BX23"/>
<dbReference type="RefSeq" id="WP_016958254.1">
    <property type="nucleotide sequence ID" value="NZ_AJWN02000106.1"/>
</dbReference>
<evidence type="ECO:0000313" key="3">
    <source>
        <dbReference type="Proteomes" id="UP000095039"/>
    </source>
</evidence>
<dbReference type="Proteomes" id="UP000095039">
    <property type="component" value="Unassembled WGS sequence"/>
</dbReference>
<feature type="signal peptide" evidence="1">
    <location>
        <begin position="1"/>
        <end position="19"/>
    </location>
</feature>
<evidence type="ECO:0000313" key="2">
    <source>
        <dbReference type="EMBL" id="OEE57785.1"/>
    </source>
</evidence>
<keyword evidence="3" id="KW-1185">Reference proteome</keyword>
<gene>
    <name evidence="2" type="ORF">A1OK_16910</name>
</gene>
<feature type="chain" id="PRO_5009172124" evidence="1">
    <location>
        <begin position="20"/>
        <end position="178"/>
    </location>
</feature>
<sequence>MSRSALLLLATLLPGIAVAKDINQIDPLCATQKYHNYVNASISWYESLVDLTIKKDPKLDDVANWFLEGRRNHFMLNDEAFDYYVENDPSKLNFDAPVESWLNLTQEDIKTLSNSSGVLADAAKKVFEFRQGQAHQGNYDLRSALADLLSQPKEIKVPLERYNNEMKNLAETQCDKQS</sequence>
<organism evidence="2 3">
    <name type="scientific">Enterovibrio norvegicus FF-454</name>
    <dbReference type="NCBI Taxonomy" id="1185651"/>
    <lineage>
        <taxon>Bacteria</taxon>
        <taxon>Pseudomonadati</taxon>
        <taxon>Pseudomonadota</taxon>
        <taxon>Gammaproteobacteria</taxon>
        <taxon>Vibrionales</taxon>
        <taxon>Vibrionaceae</taxon>
        <taxon>Enterovibrio</taxon>
    </lineage>
</organism>
<comment type="caution">
    <text evidence="2">The sequence shown here is derived from an EMBL/GenBank/DDBJ whole genome shotgun (WGS) entry which is preliminary data.</text>
</comment>
<keyword evidence="1" id="KW-0732">Signal</keyword>